<protein>
    <recommendedName>
        <fullName evidence="8">Tetraspanin-18</fullName>
    </recommendedName>
</protein>
<evidence type="ECO:0008006" key="8">
    <source>
        <dbReference type="Google" id="ProtNLM"/>
    </source>
</evidence>
<dbReference type="InterPro" id="IPR018499">
    <property type="entry name" value="Tetraspanin/Peripherin"/>
</dbReference>
<evidence type="ECO:0000256" key="2">
    <source>
        <dbReference type="ARBA" id="ARBA00022692"/>
    </source>
</evidence>
<comment type="caution">
    <text evidence="6">The sequence shown here is derived from an EMBL/GenBank/DDBJ whole genome shotgun (WGS) entry which is preliminary data.</text>
</comment>
<feature type="transmembrane region" description="Helical" evidence="5">
    <location>
        <begin position="85"/>
        <end position="108"/>
    </location>
</feature>
<comment type="subcellular location">
    <subcellularLocation>
        <location evidence="1">Membrane</location>
        <topology evidence="1">Multi-pass membrane protein</topology>
    </subcellularLocation>
</comment>
<sequence>MGDNCCRSCLGFLLKFLNFLHAFFGVSLAVYAVWVLNHWIRNGGTLDLNKLSDLWFVGVLMGTGAVMCLIVLTGYVAAEIRSGCCLCFYSFIAIVLIIAEAALAGGVISNKNWQEYLPNDPTGELKTLLAFIEENEDIFKWIGLSLVAIQGMSVFLALSLKAVLPRRRLDYDSDEDFVVIRRPLFIPQVAPSYSSSSMDGKGFHSDVWSSRMRQKYGLNQNEYTFNPVDSKV</sequence>
<dbReference type="GO" id="GO:0016020">
    <property type="term" value="C:membrane"/>
    <property type="evidence" value="ECO:0007669"/>
    <property type="project" value="UniProtKB-SubCell"/>
</dbReference>
<organism evidence="6 7">
    <name type="scientific">Rhynchospora breviuscula</name>
    <dbReference type="NCBI Taxonomy" id="2022672"/>
    <lineage>
        <taxon>Eukaryota</taxon>
        <taxon>Viridiplantae</taxon>
        <taxon>Streptophyta</taxon>
        <taxon>Embryophyta</taxon>
        <taxon>Tracheophyta</taxon>
        <taxon>Spermatophyta</taxon>
        <taxon>Magnoliopsida</taxon>
        <taxon>Liliopsida</taxon>
        <taxon>Poales</taxon>
        <taxon>Cyperaceae</taxon>
        <taxon>Cyperoideae</taxon>
        <taxon>Rhynchosporeae</taxon>
        <taxon>Rhynchospora</taxon>
    </lineage>
</organism>
<keyword evidence="3 5" id="KW-1133">Transmembrane helix</keyword>
<dbReference type="OrthoDB" id="723894at2759"/>
<gene>
    <name evidence="6" type="ORF">LUZ63_009056</name>
</gene>
<keyword evidence="7" id="KW-1185">Reference proteome</keyword>
<dbReference type="Proteomes" id="UP001151287">
    <property type="component" value="Unassembled WGS sequence"/>
</dbReference>
<evidence type="ECO:0000256" key="5">
    <source>
        <dbReference type="SAM" id="Phobius"/>
    </source>
</evidence>
<feature type="transmembrane region" description="Helical" evidence="5">
    <location>
        <begin position="12"/>
        <end position="34"/>
    </location>
</feature>
<dbReference type="Pfam" id="PF00335">
    <property type="entry name" value="Tetraspanin"/>
    <property type="match status" value="1"/>
</dbReference>
<evidence type="ECO:0000256" key="1">
    <source>
        <dbReference type="ARBA" id="ARBA00004141"/>
    </source>
</evidence>
<reference evidence="6" key="1">
    <citation type="journal article" date="2022" name="Cell">
        <title>Repeat-based holocentromeres influence genome architecture and karyotype evolution.</title>
        <authorList>
            <person name="Hofstatter P.G."/>
            <person name="Thangavel G."/>
            <person name="Lux T."/>
            <person name="Neumann P."/>
            <person name="Vondrak T."/>
            <person name="Novak P."/>
            <person name="Zhang M."/>
            <person name="Costa L."/>
            <person name="Castellani M."/>
            <person name="Scott A."/>
            <person name="Toegelov H."/>
            <person name="Fuchs J."/>
            <person name="Mata-Sucre Y."/>
            <person name="Dias Y."/>
            <person name="Vanzela A.L.L."/>
            <person name="Huettel B."/>
            <person name="Almeida C.C.S."/>
            <person name="Simkova H."/>
            <person name="Souza G."/>
            <person name="Pedrosa-Harand A."/>
            <person name="Macas J."/>
            <person name="Mayer K.F.X."/>
            <person name="Houben A."/>
            <person name="Marques A."/>
        </authorList>
    </citation>
    <scope>NUCLEOTIDE SEQUENCE</scope>
    <source>
        <strain evidence="6">RhyBre1mFocal</strain>
    </source>
</reference>
<name>A0A9Q0CED7_9POAL</name>
<proteinExistence type="predicted"/>
<dbReference type="EMBL" id="JAMQYH010000003">
    <property type="protein sequence ID" value="KAJ1692358.1"/>
    <property type="molecule type" value="Genomic_DNA"/>
</dbReference>
<keyword evidence="2 5" id="KW-0812">Transmembrane</keyword>
<feature type="transmembrane region" description="Helical" evidence="5">
    <location>
        <begin position="54"/>
        <end position="78"/>
    </location>
</feature>
<evidence type="ECO:0000313" key="7">
    <source>
        <dbReference type="Proteomes" id="UP001151287"/>
    </source>
</evidence>
<accession>A0A9Q0CED7</accession>
<evidence type="ECO:0000313" key="6">
    <source>
        <dbReference type="EMBL" id="KAJ1692358.1"/>
    </source>
</evidence>
<evidence type="ECO:0000256" key="3">
    <source>
        <dbReference type="ARBA" id="ARBA00022989"/>
    </source>
</evidence>
<evidence type="ECO:0000256" key="4">
    <source>
        <dbReference type="ARBA" id="ARBA00023136"/>
    </source>
</evidence>
<keyword evidence="4 5" id="KW-0472">Membrane</keyword>
<feature type="transmembrane region" description="Helical" evidence="5">
    <location>
        <begin position="138"/>
        <end position="158"/>
    </location>
</feature>
<dbReference type="AlphaFoldDB" id="A0A9Q0CED7"/>